<evidence type="ECO:0000256" key="2">
    <source>
        <dbReference type="ARBA" id="ARBA00022801"/>
    </source>
</evidence>
<reference evidence="9" key="1">
    <citation type="submission" date="2020-10" db="EMBL/GenBank/DDBJ databases">
        <title>Mucilaginibacter mali sp. nov., isolated from rhizosphere soil of apple orchard.</title>
        <authorList>
            <person name="Lee J.-S."/>
            <person name="Kim H.S."/>
            <person name="Kim J.-S."/>
        </authorList>
    </citation>
    <scope>NUCLEOTIDE SEQUENCE</scope>
    <source>
        <strain evidence="9">KCTC 22746</strain>
    </source>
</reference>
<evidence type="ECO:0000256" key="4">
    <source>
        <dbReference type="ARBA" id="ARBA00022840"/>
    </source>
</evidence>
<dbReference type="InterPro" id="IPR014001">
    <property type="entry name" value="Helicase_ATP-bd"/>
</dbReference>
<sequence>MGWLEKIKLTKQLLRSAAEAGYASPTEMQLKTMSRMIGGNDLVAVGPQGSGKTTAYVLSVLNRFNYAPDGVPQVLILVPNQDAVEAVIDRFDTLNRNRSISIVGLYAAPGIEGQMDALADGADIVVATPDRARAIYLKLGLNLNKLQVIIVDDADLIVKQGLQLPVAELANSVPKAQRILFTEVMHEKLEKMIGNVMVDATPVIEVDEIGEPTLSLLPQMLYQVPNFGTKINLLNLFMQDEELFTKVIVFVNTKQTAMKIYDELSKINRGSIALLNSWNPTLTSIDDVATFKDSDTRMLIVANENNDEVTLDGVPFILHFDLPEEKDIYLGRVVNSSGSNEDDETITITLATDIELTLVKRIEQAGGQKMQVMELPDDLVIAKEKKKKEEAPKASTKEDTNAPGAAFHEKKAKNSKNYNYSSGEKAKMNMKKKHG</sequence>
<dbReference type="GO" id="GO:0003676">
    <property type="term" value="F:nucleic acid binding"/>
    <property type="evidence" value="ECO:0007669"/>
    <property type="project" value="InterPro"/>
</dbReference>
<dbReference type="SUPFAM" id="SSF52540">
    <property type="entry name" value="P-loop containing nucleoside triphosphate hydrolases"/>
    <property type="match status" value="2"/>
</dbReference>
<dbReference type="PROSITE" id="PS51194">
    <property type="entry name" value="HELICASE_CTER"/>
    <property type="match status" value="1"/>
</dbReference>
<dbReference type="AlphaFoldDB" id="A0A929KX68"/>
<name>A0A929KX68_9SPHI</name>
<feature type="region of interest" description="Disordered" evidence="6">
    <location>
        <begin position="383"/>
        <end position="435"/>
    </location>
</feature>
<keyword evidence="10" id="KW-1185">Reference proteome</keyword>
<evidence type="ECO:0000256" key="3">
    <source>
        <dbReference type="ARBA" id="ARBA00022806"/>
    </source>
</evidence>
<dbReference type="Proteomes" id="UP000622475">
    <property type="component" value="Unassembled WGS sequence"/>
</dbReference>
<dbReference type="GO" id="GO:0003724">
    <property type="term" value="F:RNA helicase activity"/>
    <property type="evidence" value="ECO:0007669"/>
    <property type="project" value="TreeGrafter"/>
</dbReference>
<comment type="similarity">
    <text evidence="5">Belongs to the DEAD box helicase family.</text>
</comment>
<feature type="domain" description="Helicase C-terminal" evidence="8">
    <location>
        <begin position="232"/>
        <end position="381"/>
    </location>
</feature>
<dbReference type="PANTHER" id="PTHR47959:SF1">
    <property type="entry name" value="ATP-DEPENDENT RNA HELICASE DBPA"/>
    <property type="match status" value="1"/>
</dbReference>
<dbReference type="PROSITE" id="PS51192">
    <property type="entry name" value="HELICASE_ATP_BIND_1"/>
    <property type="match status" value="1"/>
</dbReference>
<keyword evidence="1" id="KW-0547">Nucleotide-binding</keyword>
<proteinExistence type="inferred from homology"/>
<keyword evidence="4" id="KW-0067">ATP-binding</keyword>
<evidence type="ECO:0000256" key="6">
    <source>
        <dbReference type="SAM" id="MobiDB-lite"/>
    </source>
</evidence>
<dbReference type="Gene3D" id="3.40.50.300">
    <property type="entry name" value="P-loop containing nucleotide triphosphate hydrolases"/>
    <property type="match status" value="2"/>
</dbReference>
<protein>
    <submittedName>
        <fullName evidence="9">DEAD/DEAH box helicase</fullName>
    </submittedName>
</protein>
<evidence type="ECO:0000259" key="8">
    <source>
        <dbReference type="PROSITE" id="PS51194"/>
    </source>
</evidence>
<accession>A0A929KX68</accession>
<evidence type="ECO:0000313" key="9">
    <source>
        <dbReference type="EMBL" id="MBE9660315.1"/>
    </source>
</evidence>
<feature type="compositionally biased region" description="Basic and acidic residues" evidence="6">
    <location>
        <begin position="383"/>
        <end position="400"/>
    </location>
</feature>
<feature type="domain" description="Helicase ATP-binding" evidence="7">
    <location>
        <begin position="33"/>
        <end position="203"/>
    </location>
</feature>
<dbReference type="EMBL" id="JADFFL010000001">
    <property type="protein sequence ID" value="MBE9660315.1"/>
    <property type="molecule type" value="Genomic_DNA"/>
</dbReference>
<dbReference type="SMART" id="SM00487">
    <property type="entry name" value="DEXDc"/>
    <property type="match status" value="1"/>
</dbReference>
<evidence type="ECO:0000313" key="10">
    <source>
        <dbReference type="Proteomes" id="UP000622475"/>
    </source>
</evidence>
<evidence type="ECO:0000256" key="1">
    <source>
        <dbReference type="ARBA" id="ARBA00022741"/>
    </source>
</evidence>
<evidence type="ECO:0000259" key="7">
    <source>
        <dbReference type="PROSITE" id="PS51192"/>
    </source>
</evidence>
<keyword evidence="3 9" id="KW-0347">Helicase</keyword>
<comment type="caution">
    <text evidence="9">The sequence shown here is derived from an EMBL/GenBank/DDBJ whole genome shotgun (WGS) entry which is preliminary data.</text>
</comment>
<gene>
    <name evidence="9" type="ORF">IRJ16_00315</name>
</gene>
<organism evidence="9 10">
    <name type="scientific">Mucilaginibacter myungsuensis</name>
    <dbReference type="NCBI Taxonomy" id="649104"/>
    <lineage>
        <taxon>Bacteria</taxon>
        <taxon>Pseudomonadati</taxon>
        <taxon>Bacteroidota</taxon>
        <taxon>Sphingobacteriia</taxon>
        <taxon>Sphingobacteriales</taxon>
        <taxon>Sphingobacteriaceae</taxon>
        <taxon>Mucilaginibacter</taxon>
    </lineage>
</organism>
<dbReference type="InterPro" id="IPR050079">
    <property type="entry name" value="DEAD_box_RNA_helicase"/>
</dbReference>
<dbReference type="Pfam" id="PF00270">
    <property type="entry name" value="DEAD"/>
    <property type="match status" value="1"/>
</dbReference>
<dbReference type="GO" id="GO:0005524">
    <property type="term" value="F:ATP binding"/>
    <property type="evidence" value="ECO:0007669"/>
    <property type="project" value="UniProtKB-KW"/>
</dbReference>
<dbReference type="GO" id="GO:0005829">
    <property type="term" value="C:cytosol"/>
    <property type="evidence" value="ECO:0007669"/>
    <property type="project" value="TreeGrafter"/>
</dbReference>
<keyword evidence="2" id="KW-0378">Hydrolase</keyword>
<dbReference type="InterPro" id="IPR027417">
    <property type="entry name" value="P-loop_NTPase"/>
</dbReference>
<dbReference type="RefSeq" id="WP_194109520.1">
    <property type="nucleotide sequence ID" value="NZ_JADFFL010000001.1"/>
</dbReference>
<dbReference type="PANTHER" id="PTHR47959">
    <property type="entry name" value="ATP-DEPENDENT RNA HELICASE RHLE-RELATED"/>
    <property type="match status" value="1"/>
</dbReference>
<dbReference type="InterPro" id="IPR001650">
    <property type="entry name" value="Helicase_C-like"/>
</dbReference>
<dbReference type="InterPro" id="IPR011545">
    <property type="entry name" value="DEAD/DEAH_box_helicase_dom"/>
</dbReference>
<dbReference type="GO" id="GO:0016787">
    <property type="term" value="F:hydrolase activity"/>
    <property type="evidence" value="ECO:0007669"/>
    <property type="project" value="UniProtKB-KW"/>
</dbReference>
<evidence type="ECO:0000256" key="5">
    <source>
        <dbReference type="ARBA" id="ARBA00038437"/>
    </source>
</evidence>